<dbReference type="CDD" id="cd05403">
    <property type="entry name" value="NT_KNTase_like"/>
    <property type="match status" value="1"/>
</dbReference>
<reference evidence="1 2" key="1">
    <citation type="submission" date="2020-01" db="EMBL/GenBank/DDBJ databases">
        <title>Genomic analysis of Aminipila sp. CBA3637.</title>
        <authorList>
            <person name="Kim Y.B."/>
            <person name="Roh S.W."/>
        </authorList>
    </citation>
    <scope>NUCLEOTIDE SEQUENCE [LARGE SCALE GENOMIC DNA]</scope>
    <source>
        <strain evidence="1 2">CBA3637</strain>
    </source>
</reference>
<dbReference type="RefSeq" id="WP_162362862.1">
    <property type="nucleotide sequence ID" value="NZ_CP047591.1"/>
</dbReference>
<dbReference type="AlphaFoldDB" id="A0A6P1MQ21"/>
<evidence type="ECO:0000313" key="2">
    <source>
        <dbReference type="Proteomes" id="UP000463883"/>
    </source>
</evidence>
<dbReference type="Pfam" id="PF10127">
    <property type="entry name" value="RlaP"/>
    <property type="match status" value="1"/>
</dbReference>
<keyword evidence="2" id="KW-1185">Reference proteome</keyword>
<dbReference type="GO" id="GO:0016740">
    <property type="term" value="F:transferase activity"/>
    <property type="evidence" value="ECO:0007669"/>
    <property type="project" value="UniProtKB-KW"/>
</dbReference>
<dbReference type="PANTHER" id="PTHR34817:SF2">
    <property type="entry name" value="NUCLEOTIDYLTRANSFERASE"/>
    <property type="match status" value="1"/>
</dbReference>
<protein>
    <submittedName>
        <fullName evidence="1">Nucleotidyltransferase domain-containing protein</fullName>
    </submittedName>
</protein>
<proteinExistence type="predicted"/>
<dbReference type="InterPro" id="IPR018775">
    <property type="entry name" value="RlaP"/>
</dbReference>
<dbReference type="EMBL" id="CP047591">
    <property type="protein sequence ID" value="QHI73095.1"/>
    <property type="molecule type" value="Genomic_DNA"/>
</dbReference>
<organism evidence="1 2">
    <name type="scientific">Aminipila terrae</name>
    <dbReference type="NCBI Taxonomy" id="2697030"/>
    <lineage>
        <taxon>Bacteria</taxon>
        <taxon>Bacillati</taxon>
        <taxon>Bacillota</taxon>
        <taxon>Clostridia</taxon>
        <taxon>Peptostreptococcales</taxon>
        <taxon>Anaerovoracaceae</taxon>
        <taxon>Aminipila</taxon>
    </lineage>
</organism>
<sequence length="252" mass="29991">MKEEIIKRLEQIEEKEKVKILYAVESGSRAWGFASPDSDYDVRFIYLRQKEFYLKLEKTRDVIEVPINDILDINGWDFQKALRLLHTSNPTLFEWTNSPVIYKTTRFFEEFKDHINDYFKAKSGLYHYLNTAASNYREYLKGDFVKAKKYFYVIRPILACKWILKENTPPPMLFTDLAESVLDEELKPVIEKLLEMKMSLPEIGQIPKINQLNQYIEKNLIQLKEEIDSLLRNDSNDFEQLNRIFLEALELI</sequence>
<dbReference type="KEGG" id="amic:Ami3637_12400"/>
<dbReference type="Proteomes" id="UP000463883">
    <property type="component" value="Chromosome"/>
</dbReference>
<name>A0A6P1MQ21_9FIRM</name>
<gene>
    <name evidence="1" type="ORF">Ami3637_12400</name>
</gene>
<evidence type="ECO:0000313" key="1">
    <source>
        <dbReference type="EMBL" id="QHI73095.1"/>
    </source>
</evidence>
<dbReference type="PANTHER" id="PTHR34817">
    <property type="entry name" value="NUCLEOTIDYLTRANSFERASE"/>
    <property type="match status" value="1"/>
</dbReference>
<accession>A0A6P1MQ21</accession>
<keyword evidence="1" id="KW-0808">Transferase</keyword>